<name>A0A0D6QUL7_ARACU</name>
<dbReference type="SUPFAM" id="SSF57850">
    <property type="entry name" value="RING/U-box"/>
    <property type="match status" value="1"/>
</dbReference>
<evidence type="ECO:0000256" key="1">
    <source>
        <dbReference type="ARBA" id="ARBA00000900"/>
    </source>
</evidence>
<dbReference type="EC" id="2.3.2.27" evidence="2"/>
<evidence type="ECO:0000256" key="9">
    <source>
        <dbReference type="SAM" id="MobiDB-lite"/>
    </source>
</evidence>
<evidence type="ECO:0000256" key="3">
    <source>
        <dbReference type="ARBA" id="ARBA00022679"/>
    </source>
</evidence>
<dbReference type="InterPro" id="IPR001841">
    <property type="entry name" value="Znf_RING"/>
</dbReference>
<reference evidence="11" key="1">
    <citation type="submission" date="2015-03" db="EMBL/GenBank/DDBJ databases">
        <title>A transcriptome of Araucaria cunninghamii, an australian fine timber species.</title>
        <authorList>
            <person name="Jing Yi C.J.Y."/>
            <person name="Yin San L.Y.S."/>
            <person name="Abdul Karim S.S."/>
            <person name="Wan Azmi N.N."/>
            <person name="Hercus R.R."/>
            <person name="Croft L.L."/>
        </authorList>
    </citation>
    <scope>NUCLEOTIDE SEQUENCE</scope>
    <source>
        <strain evidence="11">MI0301</strain>
        <tissue evidence="11">Leaf</tissue>
    </source>
</reference>
<dbReference type="PANTHER" id="PTHR15710:SF18">
    <property type="entry name" value="RING-TYPE E3 UBIQUITIN TRANSFERASE"/>
    <property type="match status" value="1"/>
</dbReference>
<dbReference type="FunFam" id="3.30.40.10:FF:000022">
    <property type="entry name" value="E3 ubiquitin-protein ligase RING1-like"/>
    <property type="match status" value="1"/>
</dbReference>
<dbReference type="CDD" id="cd16667">
    <property type="entry name" value="RING-H2_RNF126-like"/>
    <property type="match status" value="1"/>
</dbReference>
<evidence type="ECO:0000256" key="8">
    <source>
        <dbReference type="PROSITE-ProRule" id="PRU00175"/>
    </source>
</evidence>
<dbReference type="PANTHER" id="PTHR15710">
    <property type="entry name" value="E3 UBIQUITIN-PROTEIN LIGASE PRAJA"/>
    <property type="match status" value="1"/>
</dbReference>
<evidence type="ECO:0000259" key="10">
    <source>
        <dbReference type="PROSITE" id="PS50089"/>
    </source>
</evidence>
<dbReference type="Pfam" id="PF13639">
    <property type="entry name" value="zf-RING_2"/>
    <property type="match status" value="1"/>
</dbReference>
<dbReference type="AlphaFoldDB" id="A0A0D6QUL7"/>
<evidence type="ECO:0000313" key="11">
    <source>
        <dbReference type="EMBL" id="JAG93683.1"/>
    </source>
</evidence>
<dbReference type="InterPro" id="IPR013083">
    <property type="entry name" value="Znf_RING/FYVE/PHD"/>
</dbReference>
<dbReference type="PROSITE" id="PS50089">
    <property type="entry name" value="ZF_RING_2"/>
    <property type="match status" value="1"/>
</dbReference>
<organism evidence="11">
    <name type="scientific">Araucaria cunninghamii</name>
    <name type="common">Hoop pine</name>
    <name type="synonym">Moreton Bay pine</name>
    <dbReference type="NCBI Taxonomy" id="56994"/>
    <lineage>
        <taxon>Eukaryota</taxon>
        <taxon>Viridiplantae</taxon>
        <taxon>Streptophyta</taxon>
        <taxon>Embryophyta</taxon>
        <taxon>Tracheophyta</taxon>
        <taxon>Spermatophyta</taxon>
        <taxon>Pinopsida</taxon>
        <taxon>Pinidae</taxon>
        <taxon>Conifers II</taxon>
        <taxon>Araucariales</taxon>
        <taxon>Araucariaceae</taxon>
        <taxon>Araucaria</taxon>
    </lineage>
</organism>
<dbReference type="Gene3D" id="3.30.40.10">
    <property type="entry name" value="Zinc/RING finger domain, C3HC4 (zinc finger)"/>
    <property type="match status" value="1"/>
</dbReference>
<keyword evidence="5 8" id="KW-0863">Zinc-finger</keyword>
<dbReference type="GO" id="GO:0005737">
    <property type="term" value="C:cytoplasm"/>
    <property type="evidence" value="ECO:0007669"/>
    <property type="project" value="TreeGrafter"/>
</dbReference>
<dbReference type="GO" id="GO:0061630">
    <property type="term" value="F:ubiquitin protein ligase activity"/>
    <property type="evidence" value="ECO:0007669"/>
    <property type="project" value="UniProtKB-EC"/>
</dbReference>
<evidence type="ECO:0000256" key="6">
    <source>
        <dbReference type="ARBA" id="ARBA00022786"/>
    </source>
</evidence>
<feature type="region of interest" description="Disordered" evidence="9">
    <location>
        <begin position="234"/>
        <end position="282"/>
    </location>
</feature>
<evidence type="ECO:0000256" key="5">
    <source>
        <dbReference type="ARBA" id="ARBA00022771"/>
    </source>
</evidence>
<sequence>MNSRNNSSSSPAYWCYQCQSFIRLAPRATIICPTCSGGFVEEMEDGVRGRPSAAELIRAMSALLNQLTDQRREIDAHGRNYGGHDRGVPFGPVVIVRSGQRENNDNNNGGGGAGVGGPMELIFDNGSGLRMRGLPGNIGDYFTGSNLNALIEQLTQNDRCGPPPAPRSAIDAMPTIRISREHLRANSTCPVCAEPFELGGTAREMPCKHIYHSDCIVPWLTEHNSCPICRHPLPADDNNNDSGQTGSRTTTAAIPISRQGARASNANRSPEGSGGQRQGRRNPFNFGWWPFRSWNANPNPHSQ</sequence>
<proteinExistence type="predicted"/>
<dbReference type="EMBL" id="GCKF01045948">
    <property type="protein sequence ID" value="JAG93683.1"/>
    <property type="molecule type" value="Transcribed_RNA"/>
</dbReference>
<keyword evidence="4" id="KW-0479">Metal-binding</keyword>
<accession>A0A0D6QUL7</accession>
<protein>
    <recommendedName>
        <fullName evidence="2">RING-type E3 ubiquitin transferase</fullName>
        <ecNumber evidence="2">2.3.2.27</ecNumber>
    </recommendedName>
</protein>
<dbReference type="InterPro" id="IPR039525">
    <property type="entry name" value="RNF126-like_zinc-ribbon"/>
</dbReference>
<feature type="compositionally biased region" description="Polar residues" evidence="9">
    <location>
        <begin position="240"/>
        <end position="252"/>
    </location>
</feature>
<dbReference type="GO" id="GO:0008270">
    <property type="term" value="F:zinc ion binding"/>
    <property type="evidence" value="ECO:0007669"/>
    <property type="project" value="UniProtKB-KW"/>
</dbReference>
<dbReference type="SMART" id="SM00184">
    <property type="entry name" value="RING"/>
    <property type="match status" value="1"/>
</dbReference>
<comment type="catalytic activity">
    <reaction evidence="1">
        <text>S-ubiquitinyl-[E2 ubiquitin-conjugating enzyme]-L-cysteine + [acceptor protein]-L-lysine = [E2 ubiquitin-conjugating enzyme]-L-cysteine + N(6)-ubiquitinyl-[acceptor protein]-L-lysine.</text>
        <dbReference type="EC" id="2.3.2.27"/>
    </reaction>
</comment>
<evidence type="ECO:0000256" key="2">
    <source>
        <dbReference type="ARBA" id="ARBA00012483"/>
    </source>
</evidence>
<keyword evidence="3" id="KW-0808">Transferase</keyword>
<dbReference type="Pfam" id="PF14369">
    <property type="entry name" value="Zn_ribbon_19"/>
    <property type="match status" value="1"/>
</dbReference>
<dbReference type="GO" id="GO:0016567">
    <property type="term" value="P:protein ubiquitination"/>
    <property type="evidence" value="ECO:0007669"/>
    <property type="project" value="TreeGrafter"/>
</dbReference>
<keyword evidence="7" id="KW-0862">Zinc</keyword>
<feature type="domain" description="RING-type" evidence="10">
    <location>
        <begin position="189"/>
        <end position="230"/>
    </location>
</feature>
<evidence type="ECO:0000256" key="7">
    <source>
        <dbReference type="ARBA" id="ARBA00022833"/>
    </source>
</evidence>
<keyword evidence="6" id="KW-0833">Ubl conjugation pathway</keyword>
<evidence type="ECO:0000256" key="4">
    <source>
        <dbReference type="ARBA" id="ARBA00022723"/>
    </source>
</evidence>